<keyword evidence="2" id="KW-1185">Reference proteome</keyword>
<dbReference type="AlphaFoldDB" id="A0A6L6X8G7"/>
<gene>
    <name evidence="1" type="ORF">GPA10_37000</name>
</gene>
<reference evidence="1 2" key="1">
    <citation type="submission" date="2019-11" db="EMBL/GenBank/DDBJ databases">
        <title>Streptomyces typhae sp. nov., a novel endophytic actinomycete isolated from the root of cattail pollen (Typha angustifolia L.).</title>
        <authorList>
            <person name="Peng C."/>
        </authorList>
    </citation>
    <scope>NUCLEOTIDE SEQUENCE [LARGE SCALE GENOMIC DNA]</scope>
    <source>
        <strain evidence="2">p1417</strain>
    </source>
</reference>
<dbReference type="EMBL" id="WPNZ01000031">
    <property type="protein sequence ID" value="MVO90205.1"/>
    <property type="molecule type" value="Genomic_DNA"/>
</dbReference>
<comment type="caution">
    <text evidence="1">The sequence shown here is derived from an EMBL/GenBank/DDBJ whole genome shotgun (WGS) entry which is preliminary data.</text>
</comment>
<accession>A0A6L6X8G7</accession>
<dbReference type="RefSeq" id="WP_157169235.1">
    <property type="nucleotide sequence ID" value="NZ_WPNZ01000031.1"/>
</dbReference>
<proteinExistence type="predicted"/>
<name>A0A6L6X8G7_9ACTN</name>
<protein>
    <submittedName>
        <fullName evidence="1">Uncharacterized protein</fullName>
    </submittedName>
</protein>
<dbReference type="Proteomes" id="UP000483802">
    <property type="component" value="Unassembled WGS sequence"/>
</dbReference>
<evidence type="ECO:0000313" key="1">
    <source>
        <dbReference type="EMBL" id="MVO90205.1"/>
    </source>
</evidence>
<evidence type="ECO:0000313" key="2">
    <source>
        <dbReference type="Proteomes" id="UP000483802"/>
    </source>
</evidence>
<sequence length="78" mass="8338">MKPPQFVIRYAVGLQEREAVVVANGHSLADYVDRLEEAMEQALTTEPPSTPFLAWSLAAGGAVVIRIDSIIALEASGV</sequence>
<organism evidence="1 2">
    <name type="scientific">Streptomyces typhae</name>
    <dbReference type="NCBI Taxonomy" id="2681492"/>
    <lineage>
        <taxon>Bacteria</taxon>
        <taxon>Bacillati</taxon>
        <taxon>Actinomycetota</taxon>
        <taxon>Actinomycetes</taxon>
        <taxon>Kitasatosporales</taxon>
        <taxon>Streptomycetaceae</taxon>
        <taxon>Streptomyces</taxon>
    </lineage>
</organism>